<dbReference type="PANTHER" id="PTHR47524">
    <property type="entry name" value="20S RRNA ACCUMULATION PROTEIN 4"/>
    <property type="match status" value="1"/>
</dbReference>
<dbReference type="AlphaFoldDB" id="A0A1X2HW73"/>
<keyword evidence="3" id="KW-1185">Reference proteome</keyword>
<reference evidence="2 3" key="1">
    <citation type="submission" date="2016-07" db="EMBL/GenBank/DDBJ databases">
        <title>Pervasive Adenine N6-methylation of Active Genes in Fungi.</title>
        <authorList>
            <consortium name="DOE Joint Genome Institute"/>
            <person name="Mondo S.J."/>
            <person name="Dannebaum R.O."/>
            <person name="Kuo R.C."/>
            <person name="Labutti K."/>
            <person name="Haridas S."/>
            <person name="Kuo A."/>
            <person name="Salamov A."/>
            <person name="Ahrendt S.R."/>
            <person name="Lipzen A."/>
            <person name="Sullivan W."/>
            <person name="Andreopoulos W.B."/>
            <person name="Clum A."/>
            <person name="Lindquist E."/>
            <person name="Daum C."/>
            <person name="Ramamoorthy G.K."/>
            <person name="Gryganskyi A."/>
            <person name="Culley D."/>
            <person name="Magnuson J.K."/>
            <person name="James T.Y."/>
            <person name="O'Malley M.A."/>
            <person name="Stajich J.E."/>
            <person name="Spatafora J.W."/>
            <person name="Visel A."/>
            <person name="Grigoriev I.V."/>
        </authorList>
    </citation>
    <scope>NUCLEOTIDE SEQUENCE [LARGE SCALE GENOMIC DNA]</scope>
    <source>
        <strain evidence="2 3">NRRL 2496</strain>
    </source>
</reference>
<dbReference type="OMA" id="TRYIRYT"/>
<evidence type="ECO:0000313" key="3">
    <source>
        <dbReference type="Proteomes" id="UP000242180"/>
    </source>
</evidence>
<evidence type="ECO:0000256" key="1">
    <source>
        <dbReference type="SAM" id="MobiDB-lite"/>
    </source>
</evidence>
<dbReference type="Proteomes" id="UP000242180">
    <property type="component" value="Unassembled WGS sequence"/>
</dbReference>
<comment type="caution">
    <text evidence="2">The sequence shown here is derived from an EMBL/GenBank/DDBJ whole genome shotgun (WGS) entry which is preliminary data.</text>
</comment>
<dbReference type="PANTHER" id="PTHR47524:SF1">
    <property type="entry name" value="20S RRNA ACCUMULATION PROTEIN 4"/>
    <property type="match status" value="1"/>
</dbReference>
<dbReference type="InParanoid" id="A0A1X2HW73"/>
<feature type="region of interest" description="Disordered" evidence="1">
    <location>
        <begin position="1"/>
        <end position="24"/>
    </location>
</feature>
<sequence>MGANKKNNNNNNNKARRKHDVQPVLLGVPDGRVEHDTDAYVTKLGGVPIWLQPDTPPSKSVCTCKNCGQLQYLIFQGYVPLPESIYHRVIYVWACNRRECMRKPTRYIRYTPKTG</sequence>
<dbReference type="GO" id="GO:0030490">
    <property type="term" value="P:maturation of SSU-rRNA"/>
    <property type="evidence" value="ECO:0007669"/>
    <property type="project" value="TreeGrafter"/>
</dbReference>
<organism evidence="2 3">
    <name type="scientific">Syncephalastrum racemosum</name>
    <name type="common">Filamentous fungus</name>
    <dbReference type="NCBI Taxonomy" id="13706"/>
    <lineage>
        <taxon>Eukaryota</taxon>
        <taxon>Fungi</taxon>
        <taxon>Fungi incertae sedis</taxon>
        <taxon>Mucoromycota</taxon>
        <taxon>Mucoromycotina</taxon>
        <taxon>Mucoromycetes</taxon>
        <taxon>Mucorales</taxon>
        <taxon>Syncephalastraceae</taxon>
        <taxon>Syncephalastrum</taxon>
    </lineage>
</organism>
<proteinExistence type="predicted"/>
<feature type="compositionally biased region" description="Low complexity" evidence="1">
    <location>
        <begin position="1"/>
        <end position="13"/>
    </location>
</feature>
<dbReference type="EMBL" id="MCGN01000001">
    <property type="protein sequence ID" value="ORZ03809.1"/>
    <property type="molecule type" value="Genomic_DNA"/>
</dbReference>
<evidence type="ECO:0008006" key="4">
    <source>
        <dbReference type="Google" id="ProtNLM"/>
    </source>
</evidence>
<name>A0A1X2HW73_SYNRA</name>
<dbReference type="STRING" id="13706.A0A1X2HW73"/>
<protein>
    <recommendedName>
        <fullName evidence="4">Programmed cell death protein 2</fullName>
    </recommendedName>
</protein>
<gene>
    <name evidence="2" type="ORF">BCR43DRAFT_430779</name>
</gene>
<accession>A0A1X2HW73</accession>
<dbReference type="OrthoDB" id="443682at2759"/>
<evidence type="ECO:0000313" key="2">
    <source>
        <dbReference type="EMBL" id="ORZ03809.1"/>
    </source>
</evidence>